<dbReference type="Pfam" id="PF13458">
    <property type="entry name" value="Peripla_BP_6"/>
    <property type="match status" value="1"/>
</dbReference>
<proteinExistence type="inferred from homology"/>
<dbReference type="PANTHER" id="PTHR30483:SF6">
    <property type="entry name" value="PERIPLASMIC BINDING PROTEIN OF ABC TRANSPORTER FOR NATURAL AMINO ACIDS"/>
    <property type="match status" value="1"/>
</dbReference>
<name>A0A4V0P290_FLUSA</name>
<dbReference type="CDD" id="cd06347">
    <property type="entry name" value="PBP1_ABC_LivK_ligand_binding-like"/>
    <property type="match status" value="1"/>
</dbReference>
<dbReference type="InterPro" id="IPR028081">
    <property type="entry name" value="Leu-bd"/>
</dbReference>
<evidence type="ECO:0000259" key="4">
    <source>
        <dbReference type="Pfam" id="PF13458"/>
    </source>
</evidence>
<protein>
    <submittedName>
        <fullName evidence="5">Ethanolamine utilization protein EutJ</fullName>
    </submittedName>
</protein>
<sequence length="387" mass="42598">MISFSKRNFFFAGCALTSSFAFSLSAIAFEARVGIILPLTGTQAFYGKEAEKGIKIALEELQKSEPSLKVFIEDSASSPSESAKAMHKLITSDKVIAVVGDMTSSNTIAAGSIAEKEKIPIITPSATNDTITDNKKYIFRTCFKDSFQGVVMANFSLKNLNAKTAIILEDSDSDYSRGLAENFKATFEKDGGKVLKILKFSQKDTTFTAQLGDVRKRKPDILFIPAYHQQVGVIIREAKDLQIKSTLVGTDGWNTPELRKIAEGREDGAYFSTHYSPDNSENPSLQKFIKVYSEKYKAQPSAFSALGYDTIKILYTAIENAKIADSEKTKASEDIRNALSKIKDFSGVTGNITMDKNNNAIKPAVILQFVPNGFKFITSFLPKHQSE</sequence>
<gene>
    <name evidence="5" type="ORF">JCM31447_08380</name>
</gene>
<keyword evidence="6" id="KW-1185">Reference proteome</keyword>
<dbReference type="InterPro" id="IPR051010">
    <property type="entry name" value="BCAA_transport"/>
</dbReference>
<dbReference type="OrthoDB" id="7337537at2"/>
<dbReference type="KEGG" id="sbf:JCM31447_08380"/>
<dbReference type="Proteomes" id="UP000291236">
    <property type="component" value="Chromosome"/>
</dbReference>
<organism evidence="5 6">
    <name type="scientific">Fluviispira sanaruensis</name>
    <dbReference type="NCBI Taxonomy" id="2493639"/>
    <lineage>
        <taxon>Bacteria</taxon>
        <taxon>Pseudomonadati</taxon>
        <taxon>Bdellovibrionota</taxon>
        <taxon>Oligoflexia</taxon>
        <taxon>Silvanigrellales</taxon>
        <taxon>Silvanigrellaceae</taxon>
        <taxon>Fluviispira</taxon>
    </lineage>
</organism>
<dbReference type="InterPro" id="IPR028082">
    <property type="entry name" value="Peripla_BP_I"/>
</dbReference>
<dbReference type="RefSeq" id="WP_130606864.1">
    <property type="nucleotide sequence ID" value="NZ_AP019368.1"/>
</dbReference>
<dbReference type="PANTHER" id="PTHR30483">
    <property type="entry name" value="LEUCINE-SPECIFIC-BINDING PROTEIN"/>
    <property type="match status" value="1"/>
</dbReference>
<accession>A0A4V0P290</accession>
<reference evidence="5 6" key="1">
    <citation type="submission" date="2018-12" db="EMBL/GenBank/DDBJ databases">
        <title>Rubrispira sanarue gen. nov., sp., nov., a member of the order Silvanigrellales, isolated from a brackish lake in Hamamatsu Japan.</title>
        <authorList>
            <person name="Maejima Y."/>
            <person name="Iino T."/>
            <person name="Muraguchi Y."/>
            <person name="Fukuda K."/>
            <person name="Nojiri H."/>
            <person name="Ohkuma M."/>
            <person name="Moriuchi R."/>
            <person name="Dohra H."/>
            <person name="Kimbara K."/>
            <person name="Shintani M."/>
        </authorList>
    </citation>
    <scope>NUCLEOTIDE SEQUENCE [LARGE SCALE GENOMIC DNA]</scope>
    <source>
        <strain evidence="5 6">RF1110005</strain>
    </source>
</reference>
<evidence type="ECO:0000313" key="6">
    <source>
        <dbReference type="Proteomes" id="UP000291236"/>
    </source>
</evidence>
<evidence type="ECO:0000256" key="2">
    <source>
        <dbReference type="ARBA" id="ARBA00022729"/>
    </source>
</evidence>
<feature type="signal peptide" evidence="3">
    <location>
        <begin position="1"/>
        <end position="28"/>
    </location>
</feature>
<dbReference type="SUPFAM" id="SSF53822">
    <property type="entry name" value="Periplasmic binding protein-like I"/>
    <property type="match status" value="1"/>
</dbReference>
<keyword evidence="2 3" id="KW-0732">Signal</keyword>
<comment type="similarity">
    <text evidence="1">Belongs to the leucine-binding protein family.</text>
</comment>
<evidence type="ECO:0000256" key="3">
    <source>
        <dbReference type="SAM" id="SignalP"/>
    </source>
</evidence>
<dbReference type="EMBL" id="AP019368">
    <property type="protein sequence ID" value="BBH52397.1"/>
    <property type="molecule type" value="Genomic_DNA"/>
</dbReference>
<dbReference type="AlphaFoldDB" id="A0A4V0P290"/>
<evidence type="ECO:0000256" key="1">
    <source>
        <dbReference type="ARBA" id="ARBA00010062"/>
    </source>
</evidence>
<evidence type="ECO:0000313" key="5">
    <source>
        <dbReference type="EMBL" id="BBH52397.1"/>
    </source>
</evidence>
<dbReference type="Gene3D" id="3.40.50.2300">
    <property type="match status" value="2"/>
</dbReference>
<feature type="domain" description="Leucine-binding protein" evidence="4">
    <location>
        <begin position="32"/>
        <end position="368"/>
    </location>
</feature>
<feature type="chain" id="PRO_5020788123" evidence="3">
    <location>
        <begin position="29"/>
        <end position="387"/>
    </location>
</feature>